<feature type="region of interest" description="Disordered" evidence="1">
    <location>
        <begin position="38"/>
        <end position="59"/>
    </location>
</feature>
<reference evidence="2 3" key="1">
    <citation type="journal article" date="2011" name="J. Bacteriol.">
        <title>Complete Genome Sequence of Alicyclobacillus acidocaldarius Strain Tc-4-1.</title>
        <authorList>
            <person name="Chen Y."/>
            <person name="He Y."/>
            <person name="Zhang B."/>
            <person name="Yang J."/>
            <person name="Li W."/>
            <person name="Dong Z."/>
            <person name="Hu S."/>
        </authorList>
    </citation>
    <scope>NUCLEOTIDE SEQUENCE [LARGE SCALE GENOMIC DNA]</scope>
    <source>
        <strain evidence="2 3">Tc-4-1</strain>
    </source>
</reference>
<evidence type="ECO:0000313" key="2">
    <source>
        <dbReference type="EMBL" id="AEJ43390.1"/>
    </source>
</evidence>
<dbReference type="PATRIC" id="fig|1048834.4.peg.1382"/>
<organism evidence="2 3">
    <name type="scientific">Alicyclobacillus acidocaldarius (strain Tc-4-1)</name>
    <name type="common">Bacillus acidocaldarius</name>
    <dbReference type="NCBI Taxonomy" id="1048834"/>
    <lineage>
        <taxon>Bacteria</taxon>
        <taxon>Bacillati</taxon>
        <taxon>Bacillota</taxon>
        <taxon>Bacilli</taxon>
        <taxon>Bacillales</taxon>
        <taxon>Alicyclobacillaceae</taxon>
        <taxon>Alicyclobacillus</taxon>
    </lineage>
</organism>
<dbReference type="KEGG" id="aad:TC41_1456"/>
<sequence>MSSGQGTEPGRDARTPPSSGTRVARRVQTHFKRLVELNLPSADPRNSRSLSRRCDIPFR</sequence>
<evidence type="ECO:0000313" key="3">
    <source>
        <dbReference type="Proteomes" id="UP000000292"/>
    </source>
</evidence>
<dbReference type="HOGENOM" id="CLU_2949957_0_0_9"/>
<dbReference type="Proteomes" id="UP000000292">
    <property type="component" value="Chromosome"/>
</dbReference>
<gene>
    <name evidence="2" type="ordered locus">TC41_1456</name>
</gene>
<dbReference type="EMBL" id="CP002902">
    <property type="protein sequence ID" value="AEJ43390.1"/>
    <property type="molecule type" value="Genomic_DNA"/>
</dbReference>
<protein>
    <submittedName>
        <fullName evidence="2">Uncharacterized protein</fullName>
    </submittedName>
</protein>
<dbReference type="AlphaFoldDB" id="F8IJ70"/>
<reference evidence="3" key="2">
    <citation type="submission" date="2011-06" db="EMBL/GenBank/DDBJ databases">
        <title>The complete genome sequence of Alicyclobacillus acidocaldarius sp. Tc-4-1.</title>
        <authorList>
            <person name="Chen Y."/>
            <person name="He Y."/>
            <person name="Dong Z."/>
            <person name="Hu S."/>
        </authorList>
    </citation>
    <scope>NUCLEOTIDE SEQUENCE [LARGE SCALE GENOMIC DNA]</scope>
    <source>
        <strain evidence="3">Tc-4-1</strain>
    </source>
</reference>
<feature type="region of interest" description="Disordered" evidence="1">
    <location>
        <begin position="1"/>
        <end position="24"/>
    </location>
</feature>
<accession>F8IJ70</accession>
<dbReference type="STRING" id="1048834.TC41_1456"/>
<proteinExistence type="predicted"/>
<name>F8IJ70_ALIAT</name>
<evidence type="ECO:0000256" key="1">
    <source>
        <dbReference type="SAM" id="MobiDB-lite"/>
    </source>
</evidence>